<keyword evidence="3" id="KW-0547">Nucleotide-binding</keyword>
<gene>
    <name evidence="7" type="ORF">OSB1V03_LOCUS15407</name>
</gene>
<keyword evidence="5" id="KW-0067">ATP-binding</keyword>
<name>A0A7R9Q8K3_9ACAR</name>
<dbReference type="InterPro" id="IPR000719">
    <property type="entry name" value="Prot_kinase_dom"/>
</dbReference>
<dbReference type="Proteomes" id="UP000759131">
    <property type="component" value="Unassembled WGS sequence"/>
</dbReference>
<evidence type="ECO:0000313" key="7">
    <source>
        <dbReference type="EMBL" id="CAD7635015.1"/>
    </source>
</evidence>
<sequence length="228" mass="25771">GDSDLNNVLKSFMESEEKRSLDPHLVRFYWQQMLKSVDEIHAKGVVHSDLKPVNFILVAGKLKLIDFGIANAIQANDTSVFKESQIGTINYMAPEALQNRSDIRGKTVIKYNCKADVWSLGCILYTLVYGRTPFHHLNHLFQKASAILDPNHQINYPPIDDHLLLDCIQNALISQINNLTPNRIKQLSQAPAVRPRGDSQNALISQINNLTPNRIKQLSQVLEKLSKH</sequence>
<evidence type="ECO:0000256" key="5">
    <source>
        <dbReference type="ARBA" id="ARBA00022840"/>
    </source>
</evidence>
<dbReference type="PROSITE" id="PS50011">
    <property type="entry name" value="PROTEIN_KINASE_DOM"/>
    <property type="match status" value="1"/>
</dbReference>
<dbReference type="InterPro" id="IPR011009">
    <property type="entry name" value="Kinase-like_dom_sf"/>
</dbReference>
<evidence type="ECO:0000256" key="3">
    <source>
        <dbReference type="ARBA" id="ARBA00022741"/>
    </source>
</evidence>
<dbReference type="GO" id="GO:0007094">
    <property type="term" value="P:mitotic spindle assembly checkpoint signaling"/>
    <property type="evidence" value="ECO:0007669"/>
    <property type="project" value="TreeGrafter"/>
</dbReference>
<dbReference type="PROSITE" id="PS00108">
    <property type="entry name" value="PROTEIN_KINASE_ST"/>
    <property type="match status" value="1"/>
</dbReference>
<evidence type="ECO:0000256" key="2">
    <source>
        <dbReference type="ARBA" id="ARBA00022679"/>
    </source>
</evidence>
<keyword evidence="4" id="KW-0418">Kinase</keyword>
<accession>A0A7R9Q8K3</accession>
<dbReference type="SUPFAM" id="SSF56112">
    <property type="entry name" value="Protein kinase-like (PK-like)"/>
    <property type="match status" value="1"/>
</dbReference>
<evidence type="ECO:0000259" key="6">
    <source>
        <dbReference type="PROSITE" id="PS50011"/>
    </source>
</evidence>
<dbReference type="GO" id="GO:0004712">
    <property type="term" value="F:protein serine/threonine/tyrosine kinase activity"/>
    <property type="evidence" value="ECO:0007669"/>
    <property type="project" value="TreeGrafter"/>
</dbReference>
<dbReference type="PANTHER" id="PTHR22974">
    <property type="entry name" value="MIXED LINEAGE PROTEIN KINASE"/>
    <property type="match status" value="1"/>
</dbReference>
<keyword evidence="8" id="KW-1185">Reference proteome</keyword>
<dbReference type="FunFam" id="1.10.510.10:FF:000224">
    <property type="entry name" value="serine/threonine-protein kinase mph1 isoform X1"/>
    <property type="match status" value="1"/>
</dbReference>
<dbReference type="AlphaFoldDB" id="A0A7R9Q8K3"/>
<keyword evidence="1" id="KW-0723">Serine/threonine-protein kinase</keyword>
<keyword evidence="2" id="KW-0808">Transferase</keyword>
<dbReference type="EMBL" id="CAJPIZ010015867">
    <property type="protein sequence ID" value="CAG2115445.1"/>
    <property type="molecule type" value="Genomic_DNA"/>
</dbReference>
<evidence type="ECO:0000313" key="8">
    <source>
        <dbReference type="Proteomes" id="UP000759131"/>
    </source>
</evidence>
<dbReference type="GO" id="GO:0005524">
    <property type="term" value="F:ATP binding"/>
    <property type="evidence" value="ECO:0007669"/>
    <property type="project" value="UniProtKB-KW"/>
</dbReference>
<dbReference type="GO" id="GO:0033316">
    <property type="term" value="P:meiotic spindle assembly checkpoint signaling"/>
    <property type="evidence" value="ECO:0007669"/>
    <property type="project" value="TreeGrafter"/>
</dbReference>
<dbReference type="GO" id="GO:0005634">
    <property type="term" value="C:nucleus"/>
    <property type="evidence" value="ECO:0007669"/>
    <property type="project" value="TreeGrafter"/>
</dbReference>
<proteinExistence type="predicted"/>
<dbReference type="GO" id="GO:0034501">
    <property type="term" value="P:protein localization to kinetochore"/>
    <property type="evidence" value="ECO:0007669"/>
    <property type="project" value="TreeGrafter"/>
</dbReference>
<evidence type="ECO:0000256" key="4">
    <source>
        <dbReference type="ARBA" id="ARBA00022777"/>
    </source>
</evidence>
<dbReference type="Gene3D" id="1.10.510.10">
    <property type="entry name" value="Transferase(Phosphotransferase) domain 1"/>
    <property type="match status" value="1"/>
</dbReference>
<organism evidence="7">
    <name type="scientific">Medioppia subpectinata</name>
    <dbReference type="NCBI Taxonomy" id="1979941"/>
    <lineage>
        <taxon>Eukaryota</taxon>
        <taxon>Metazoa</taxon>
        <taxon>Ecdysozoa</taxon>
        <taxon>Arthropoda</taxon>
        <taxon>Chelicerata</taxon>
        <taxon>Arachnida</taxon>
        <taxon>Acari</taxon>
        <taxon>Acariformes</taxon>
        <taxon>Sarcoptiformes</taxon>
        <taxon>Oribatida</taxon>
        <taxon>Brachypylina</taxon>
        <taxon>Oppioidea</taxon>
        <taxon>Oppiidae</taxon>
        <taxon>Medioppia</taxon>
    </lineage>
</organism>
<dbReference type="InterPro" id="IPR008271">
    <property type="entry name" value="Ser/Thr_kinase_AS"/>
</dbReference>
<dbReference type="EMBL" id="OC870442">
    <property type="protein sequence ID" value="CAD7635015.1"/>
    <property type="molecule type" value="Genomic_DNA"/>
</dbReference>
<dbReference type="SMART" id="SM00220">
    <property type="entry name" value="S_TKc"/>
    <property type="match status" value="1"/>
</dbReference>
<feature type="non-terminal residue" evidence="7">
    <location>
        <position position="228"/>
    </location>
</feature>
<dbReference type="GO" id="GO:0007059">
    <property type="term" value="P:chromosome segregation"/>
    <property type="evidence" value="ECO:0007669"/>
    <property type="project" value="TreeGrafter"/>
</dbReference>
<dbReference type="GO" id="GO:0004674">
    <property type="term" value="F:protein serine/threonine kinase activity"/>
    <property type="evidence" value="ECO:0007669"/>
    <property type="project" value="UniProtKB-KW"/>
</dbReference>
<dbReference type="PANTHER" id="PTHR22974:SF21">
    <property type="entry name" value="DUAL SPECIFICITY PROTEIN KINASE TTK"/>
    <property type="match status" value="1"/>
</dbReference>
<dbReference type="GO" id="GO:0000776">
    <property type="term" value="C:kinetochore"/>
    <property type="evidence" value="ECO:0007669"/>
    <property type="project" value="TreeGrafter"/>
</dbReference>
<dbReference type="Pfam" id="PF00069">
    <property type="entry name" value="Pkinase"/>
    <property type="match status" value="1"/>
</dbReference>
<protein>
    <recommendedName>
        <fullName evidence="6">Protein kinase domain-containing protein</fullName>
    </recommendedName>
</protein>
<feature type="domain" description="Protein kinase" evidence="6">
    <location>
        <begin position="1"/>
        <end position="228"/>
    </location>
</feature>
<evidence type="ECO:0000256" key="1">
    <source>
        <dbReference type="ARBA" id="ARBA00022527"/>
    </source>
</evidence>
<reference evidence="7" key="1">
    <citation type="submission" date="2020-11" db="EMBL/GenBank/DDBJ databases">
        <authorList>
            <person name="Tran Van P."/>
        </authorList>
    </citation>
    <scope>NUCLEOTIDE SEQUENCE</scope>
</reference>
<dbReference type="OrthoDB" id="20524at2759"/>